<dbReference type="KEGG" id="cyn:Cyan7425_3480"/>
<dbReference type="InterPro" id="IPR011006">
    <property type="entry name" value="CheY-like_superfamily"/>
</dbReference>
<dbReference type="AlphaFoldDB" id="B8HQY3"/>
<evidence type="ECO:0000259" key="2">
    <source>
        <dbReference type="PROSITE" id="PS50110"/>
    </source>
</evidence>
<dbReference type="HOGENOM" id="CLU_2034200_0_0_3"/>
<name>B8HQY3_CYAP4</name>
<dbReference type="STRING" id="395961.Cyan7425_3480"/>
<dbReference type="Gene3D" id="3.40.50.2300">
    <property type="match status" value="1"/>
</dbReference>
<dbReference type="PROSITE" id="PS50110">
    <property type="entry name" value="RESPONSE_REGULATORY"/>
    <property type="match status" value="1"/>
</dbReference>
<dbReference type="Pfam" id="PF00072">
    <property type="entry name" value="Response_reg"/>
    <property type="match status" value="1"/>
</dbReference>
<dbReference type="InterPro" id="IPR001789">
    <property type="entry name" value="Sig_transdc_resp-reg_receiver"/>
</dbReference>
<protein>
    <submittedName>
        <fullName evidence="3">Response regulator receiver protein</fullName>
    </submittedName>
</protein>
<proteinExistence type="predicted"/>
<evidence type="ECO:0000313" key="3">
    <source>
        <dbReference type="EMBL" id="ACL45804.1"/>
    </source>
</evidence>
<dbReference type="EMBL" id="CP001344">
    <property type="protein sequence ID" value="ACL45804.1"/>
    <property type="molecule type" value="Genomic_DNA"/>
</dbReference>
<evidence type="ECO:0000256" key="1">
    <source>
        <dbReference type="PROSITE-ProRule" id="PRU00169"/>
    </source>
</evidence>
<sequence>MNALIVDSTLAGKLLVLELEDFGVKAKNVDSITKARAEILKNKPDVLITELFMPDGYYLELSKYRYLCPVILLSSQNPSRFKQFINLTVDACLTKPIDPLSLLTTMKELLQGFPLP</sequence>
<dbReference type="SMART" id="SM00448">
    <property type="entry name" value="REC"/>
    <property type="match status" value="1"/>
</dbReference>
<gene>
    <name evidence="3" type="ordered locus">Cyan7425_3480</name>
</gene>
<dbReference type="CDD" id="cd00156">
    <property type="entry name" value="REC"/>
    <property type="match status" value="1"/>
</dbReference>
<feature type="domain" description="Response regulatory" evidence="2">
    <location>
        <begin position="1"/>
        <end position="110"/>
    </location>
</feature>
<accession>B8HQY3</accession>
<dbReference type="SUPFAM" id="SSF52172">
    <property type="entry name" value="CheY-like"/>
    <property type="match status" value="1"/>
</dbReference>
<dbReference type="GO" id="GO:0000160">
    <property type="term" value="P:phosphorelay signal transduction system"/>
    <property type="evidence" value="ECO:0007669"/>
    <property type="project" value="InterPro"/>
</dbReference>
<reference evidence="3" key="1">
    <citation type="submission" date="2009-01" db="EMBL/GenBank/DDBJ databases">
        <title>Complete sequence of chromosome Cyanothece sp. PCC 7425.</title>
        <authorList>
            <consortium name="US DOE Joint Genome Institute"/>
            <person name="Lucas S."/>
            <person name="Copeland A."/>
            <person name="Lapidus A."/>
            <person name="Glavina del Rio T."/>
            <person name="Dalin E."/>
            <person name="Tice H."/>
            <person name="Bruce D."/>
            <person name="Goodwin L."/>
            <person name="Pitluck S."/>
            <person name="Sims D."/>
            <person name="Meineke L."/>
            <person name="Brettin T."/>
            <person name="Detter J.C."/>
            <person name="Han C."/>
            <person name="Larimer F."/>
            <person name="Land M."/>
            <person name="Hauser L."/>
            <person name="Kyrpides N."/>
            <person name="Ovchinnikova G."/>
            <person name="Liberton M."/>
            <person name="Stoeckel J."/>
            <person name="Banerjee A."/>
            <person name="Singh A."/>
            <person name="Page L."/>
            <person name="Sato H."/>
            <person name="Zhao L."/>
            <person name="Sherman L."/>
            <person name="Pakrasi H."/>
            <person name="Richardson P."/>
        </authorList>
    </citation>
    <scope>NUCLEOTIDE SEQUENCE</scope>
    <source>
        <strain evidence="3">PCC 7425</strain>
    </source>
</reference>
<dbReference type="OrthoDB" id="2168082at2"/>
<comment type="caution">
    <text evidence="1">Lacks conserved residue(s) required for the propagation of feature annotation.</text>
</comment>
<organism evidence="3">
    <name type="scientific">Cyanothece sp. (strain PCC 7425 / ATCC 29141)</name>
    <dbReference type="NCBI Taxonomy" id="395961"/>
    <lineage>
        <taxon>Bacteria</taxon>
        <taxon>Bacillati</taxon>
        <taxon>Cyanobacteriota</taxon>
        <taxon>Cyanophyceae</taxon>
        <taxon>Gomontiellales</taxon>
        <taxon>Cyanothecaceae</taxon>
        <taxon>Cyanothece</taxon>
    </lineage>
</organism>